<dbReference type="RefSeq" id="WP_068624329.1">
    <property type="nucleotide sequence ID" value="NZ_FJNB01000023.1"/>
</dbReference>
<accession>A0A143Z572</accession>
<keyword evidence="4" id="KW-1185">Reference proteome</keyword>
<dbReference type="OrthoDB" id="2453187at2"/>
<dbReference type="AlphaFoldDB" id="A0A143Z572"/>
<proteinExistence type="predicted"/>
<dbReference type="EMBL" id="FJNB01000023">
    <property type="protein sequence ID" value="CZR08072.1"/>
    <property type="molecule type" value="Genomic_DNA"/>
</dbReference>
<dbReference type="EMBL" id="FNYT01000038">
    <property type="protein sequence ID" value="SEJ91836.1"/>
    <property type="molecule type" value="Genomic_DNA"/>
</dbReference>
<name>A0A143Z572_9LACT</name>
<protein>
    <submittedName>
        <fullName evidence="1">Uncharacterized protein</fullName>
    </submittedName>
</protein>
<organism evidence="1 3">
    <name type="scientific">Trichococcus ilyis</name>
    <dbReference type="NCBI Taxonomy" id="640938"/>
    <lineage>
        <taxon>Bacteria</taxon>
        <taxon>Bacillati</taxon>
        <taxon>Bacillota</taxon>
        <taxon>Bacilli</taxon>
        <taxon>Lactobacillales</taxon>
        <taxon>Carnobacteriaceae</taxon>
        <taxon>Trichococcus</taxon>
    </lineage>
</organism>
<reference evidence="2 4" key="2">
    <citation type="submission" date="2016-10" db="EMBL/GenBank/DDBJ databases">
        <authorList>
            <person name="Varghese N."/>
            <person name="Submissions S."/>
        </authorList>
    </citation>
    <scope>NUCLEOTIDE SEQUENCE [LARGE SCALE GENOMIC DNA]</scope>
    <source>
        <strain evidence="2 4">DSM 22150</strain>
    </source>
</reference>
<reference evidence="1 3" key="1">
    <citation type="submission" date="2016-02" db="EMBL/GenBank/DDBJ databases">
        <authorList>
            <person name="Wen L."/>
            <person name="He K."/>
            <person name="Yang H."/>
        </authorList>
    </citation>
    <scope>NUCLEOTIDE SEQUENCE [LARGE SCALE GENOMIC DNA]</scope>
    <source>
        <strain evidence="1">Trichococcus_R210</strain>
    </source>
</reference>
<sequence length="93" mass="10661">MLKQSYWKVVLRYGHVGHRNEVHVARYLAFDEGVTLLDVYDSAKNMPGVKSARGVNSAKKVDYREYCAGKEAEEKNFYLQKLMSFNQNLDAVA</sequence>
<dbReference type="Proteomes" id="UP000076878">
    <property type="component" value="Unassembled WGS sequence"/>
</dbReference>
<gene>
    <name evidence="2" type="ORF">SAMN05216375_13819</name>
    <name evidence="1" type="ORF">TR210_2529</name>
</gene>
<dbReference type="STRING" id="640938.TR210_2529"/>
<evidence type="ECO:0000313" key="2">
    <source>
        <dbReference type="EMBL" id="SEJ91836.1"/>
    </source>
</evidence>
<evidence type="ECO:0000313" key="1">
    <source>
        <dbReference type="EMBL" id="CZR08072.1"/>
    </source>
</evidence>
<dbReference type="Proteomes" id="UP000199280">
    <property type="component" value="Unassembled WGS sequence"/>
</dbReference>
<evidence type="ECO:0000313" key="4">
    <source>
        <dbReference type="Proteomes" id="UP000199280"/>
    </source>
</evidence>
<evidence type="ECO:0000313" key="3">
    <source>
        <dbReference type="Proteomes" id="UP000076878"/>
    </source>
</evidence>